<evidence type="ECO:0000313" key="2">
    <source>
        <dbReference type="Proteomes" id="UP001266305"/>
    </source>
</evidence>
<sequence length="104" mass="11241">MKPASTGNPSITSSPYLRDLYLRNPRPENLPASARACVTEVESVSLDASMDTVQKLHTISSERITVLEIKPEIDEMVLHGHAFSGSVPGVLSWGQDAARPKGEP</sequence>
<organism evidence="1 2">
    <name type="scientific">Saguinus oedipus</name>
    <name type="common">Cotton-top tamarin</name>
    <name type="synonym">Oedipomidas oedipus</name>
    <dbReference type="NCBI Taxonomy" id="9490"/>
    <lineage>
        <taxon>Eukaryota</taxon>
        <taxon>Metazoa</taxon>
        <taxon>Chordata</taxon>
        <taxon>Craniata</taxon>
        <taxon>Vertebrata</taxon>
        <taxon>Euteleostomi</taxon>
        <taxon>Mammalia</taxon>
        <taxon>Eutheria</taxon>
        <taxon>Euarchontoglires</taxon>
        <taxon>Primates</taxon>
        <taxon>Haplorrhini</taxon>
        <taxon>Platyrrhini</taxon>
        <taxon>Cebidae</taxon>
        <taxon>Callitrichinae</taxon>
        <taxon>Saguinus</taxon>
    </lineage>
</organism>
<protein>
    <submittedName>
        <fullName evidence="1">Uncharacterized protein</fullName>
    </submittedName>
</protein>
<name>A0ABQ9VS14_SAGOE</name>
<accession>A0ABQ9VS14</accession>
<dbReference type="EMBL" id="JASSZA010000005">
    <property type="protein sequence ID" value="KAK2112181.1"/>
    <property type="molecule type" value="Genomic_DNA"/>
</dbReference>
<comment type="caution">
    <text evidence="1">The sequence shown here is derived from an EMBL/GenBank/DDBJ whole genome shotgun (WGS) entry which is preliminary data.</text>
</comment>
<evidence type="ECO:0000313" key="1">
    <source>
        <dbReference type="EMBL" id="KAK2112181.1"/>
    </source>
</evidence>
<dbReference type="Proteomes" id="UP001266305">
    <property type="component" value="Unassembled WGS sequence"/>
</dbReference>
<keyword evidence="2" id="KW-1185">Reference proteome</keyword>
<reference evidence="1 2" key="1">
    <citation type="submission" date="2023-05" db="EMBL/GenBank/DDBJ databases">
        <title>B98-5 Cell Line De Novo Hybrid Assembly: An Optical Mapping Approach.</title>
        <authorList>
            <person name="Kananen K."/>
            <person name="Auerbach J.A."/>
            <person name="Kautto E."/>
            <person name="Blachly J.S."/>
        </authorList>
    </citation>
    <scope>NUCLEOTIDE SEQUENCE [LARGE SCALE GENOMIC DNA]</scope>
    <source>
        <strain evidence="1">B95-8</strain>
        <tissue evidence="1">Cell line</tissue>
    </source>
</reference>
<proteinExistence type="predicted"/>
<gene>
    <name evidence="1" type="ORF">P7K49_011928</name>
</gene>